<feature type="compositionally biased region" description="Low complexity" evidence="2">
    <location>
        <begin position="429"/>
        <end position="438"/>
    </location>
</feature>
<sequence length="982" mass="116610">MSKDFFDQENSSNIGRLKTKPSTPIKLRKRRNSISSSPRYFSNKTQQVSPLGNQFSTREQPLLMKDELSLQIKKLTNVLVQFQELCKTIQTAHDKRQHNFENKIKLLIENKIKLNNALGELNKEKTTLNELLLIEEKTSTEQEYLTNFRNLALEEYKKLSKQYSELKNKETQVLESIQKESKLYQQQELLFRTKLRTYFTFSESSSFNQNESKGNKGDEEQNEKKNLLLEQKKIVSSIQTISNHRTQTKNWLIKVKDLQQQLLKQRTHIIEQSKVLTILLDQQKKMAEQARANSIKASMKREEEYVKNEAKIDWLSNTKNNLESNLEKKEMHRNEIKKQEEICWKIEQNVLKLKRRLAAEQRKQYPIEVSVKRFEKIKLDKEIQIKNIKELQSIIKDEKLINNSNNNSTTNNKNKNRNNNKNKNRNNNKSKNWNNTSNNDDDDNNNKNKDNNNKNSNNEQKKEKNSNANENKMLFQELFEGKYGNEAKELLNLDQGIQLLNKKRKEKEIEIKLSQISKNEKNIKIEQIENELENLISKSKNLQQNVPKLKKQIKQNENDIQQFEDNGEEEISELENKILNLQTNETKLRKEGKEERWKIEEALFREKRENERLKTMVEELKKSKEEQSNEEIDQQEIEKMKKELTKLTEEVRVYVCESLGQFISKEKSQVSDFENYFKRIHSLFKDKEQEIEIIKQGVKVQTQYANMLKEKIDKLKIEKEKNLQKKKKNKKYKKKDKSGKGRKTSFLRRKKNQDKDQLKKDKNLKNNNNNNNNRSVTTSHLINGNINDHSKSSKKKKRKKENSNKSSKKKSKNNNETNFSSSSSSSSLSSLNNINNNDSDFDKNLKQKIKLIPFQDLITDNIARKYFMEFLVEVYGQENLLFYLEVERFKRYKKVKTKEEIEKKTKQIYDDFIKKDSTWMINIDGKILEKCETRILKSDIGIDVFDEAQESVYYLMSSDSYPKFIKSVQMKKLYNEYLYTKN</sequence>
<feature type="region of interest" description="Disordered" evidence="2">
    <location>
        <begin position="721"/>
        <end position="831"/>
    </location>
</feature>
<organism evidence="4 5">
    <name type="scientific">Anaeramoeba flamelloides</name>
    <dbReference type="NCBI Taxonomy" id="1746091"/>
    <lineage>
        <taxon>Eukaryota</taxon>
        <taxon>Metamonada</taxon>
        <taxon>Anaeramoebidae</taxon>
        <taxon>Anaeramoeba</taxon>
    </lineage>
</organism>
<feature type="coiled-coil region" evidence="1">
    <location>
        <begin position="315"/>
        <end position="342"/>
    </location>
</feature>
<dbReference type="Gene3D" id="1.10.167.10">
    <property type="entry name" value="Regulator of G-protein Signalling 4, domain 2"/>
    <property type="match status" value="1"/>
</dbReference>
<feature type="region of interest" description="Disordered" evidence="2">
    <location>
        <begin position="1"/>
        <end position="54"/>
    </location>
</feature>
<dbReference type="InterPro" id="IPR036305">
    <property type="entry name" value="RGS_sf"/>
</dbReference>
<evidence type="ECO:0000313" key="5">
    <source>
        <dbReference type="Proteomes" id="UP001150062"/>
    </source>
</evidence>
<proteinExistence type="predicted"/>
<feature type="coiled-coil region" evidence="1">
    <location>
        <begin position="65"/>
        <end position="124"/>
    </location>
</feature>
<dbReference type="InterPro" id="IPR016137">
    <property type="entry name" value="RGS"/>
</dbReference>
<feature type="compositionally biased region" description="Low complexity" evidence="2">
    <location>
        <begin position="402"/>
        <end position="413"/>
    </location>
</feature>
<evidence type="ECO:0000256" key="1">
    <source>
        <dbReference type="SAM" id="Coils"/>
    </source>
</evidence>
<feature type="compositionally biased region" description="Basic residues" evidence="2">
    <location>
        <begin position="792"/>
        <end position="812"/>
    </location>
</feature>
<evidence type="ECO:0000256" key="2">
    <source>
        <dbReference type="SAM" id="MobiDB-lite"/>
    </source>
</evidence>
<protein>
    <submittedName>
        <fullName evidence="4">Regulator of g protein signaling</fullName>
    </submittedName>
</protein>
<feature type="compositionally biased region" description="Basic residues" evidence="2">
    <location>
        <begin position="414"/>
        <end position="428"/>
    </location>
</feature>
<feature type="domain" description="RGS" evidence="3">
    <location>
        <begin position="853"/>
        <end position="974"/>
    </location>
</feature>
<dbReference type="PRINTS" id="PR01301">
    <property type="entry name" value="RGSPROTEIN"/>
</dbReference>
<name>A0ABQ8X2S1_9EUKA</name>
<feature type="compositionally biased region" description="Polar residues" evidence="2">
    <location>
        <begin position="774"/>
        <end position="784"/>
    </location>
</feature>
<feature type="compositionally biased region" description="Low complexity" evidence="2">
    <location>
        <begin position="814"/>
        <end position="831"/>
    </location>
</feature>
<feature type="compositionally biased region" description="Basic residues" evidence="2">
    <location>
        <begin position="724"/>
        <end position="752"/>
    </location>
</feature>
<evidence type="ECO:0000313" key="4">
    <source>
        <dbReference type="EMBL" id="KAJ6226741.1"/>
    </source>
</evidence>
<dbReference type="SMART" id="SM00315">
    <property type="entry name" value="RGS"/>
    <property type="match status" value="1"/>
</dbReference>
<feature type="compositionally biased region" description="Polar residues" evidence="2">
    <location>
        <begin position="33"/>
        <end position="54"/>
    </location>
</feature>
<keyword evidence="5" id="KW-1185">Reference proteome</keyword>
<evidence type="ECO:0000259" key="3">
    <source>
        <dbReference type="PROSITE" id="PS50132"/>
    </source>
</evidence>
<feature type="region of interest" description="Disordered" evidence="2">
    <location>
        <begin position="402"/>
        <end position="468"/>
    </location>
</feature>
<dbReference type="PROSITE" id="PS50132">
    <property type="entry name" value="RGS"/>
    <property type="match status" value="1"/>
</dbReference>
<dbReference type="Proteomes" id="UP001150062">
    <property type="component" value="Unassembled WGS sequence"/>
</dbReference>
<dbReference type="PANTHER" id="PTHR10845:SF192">
    <property type="entry name" value="DOUBLE HIT, ISOFORM B"/>
    <property type="match status" value="1"/>
</dbReference>
<keyword evidence="1" id="KW-0175">Coiled coil</keyword>
<feature type="compositionally biased region" description="Basic and acidic residues" evidence="2">
    <location>
        <begin position="753"/>
        <end position="764"/>
    </location>
</feature>
<dbReference type="Pfam" id="PF00615">
    <property type="entry name" value="RGS"/>
    <property type="match status" value="1"/>
</dbReference>
<dbReference type="SUPFAM" id="SSF48097">
    <property type="entry name" value="Regulator of G-protein signaling, RGS"/>
    <property type="match status" value="1"/>
</dbReference>
<comment type="caution">
    <text evidence="4">The sequence shown here is derived from an EMBL/GenBank/DDBJ whole genome shotgun (WGS) entry which is preliminary data.</text>
</comment>
<dbReference type="InterPro" id="IPR044926">
    <property type="entry name" value="RGS_subdomain_2"/>
</dbReference>
<feature type="coiled-coil region" evidence="1">
    <location>
        <begin position="518"/>
        <end position="657"/>
    </location>
</feature>
<gene>
    <name evidence="4" type="ORF">M0813_10615</name>
</gene>
<dbReference type="EMBL" id="JAOAOG010000340">
    <property type="protein sequence ID" value="KAJ6226741.1"/>
    <property type="molecule type" value="Genomic_DNA"/>
</dbReference>
<dbReference type="PANTHER" id="PTHR10845">
    <property type="entry name" value="REGULATOR OF G PROTEIN SIGNALING"/>
    <property type="match status" value="1"/>
</dbReference>
<reference evidence="4" key="1">
    <citation type="submission" date="2022-08" db="EMBL/GenBank/DDBJ databases">
        <title>Novel sulfate-reducing endosymbionts in the free-living metamonad Anaeramoeba.</title>
        <authorList>
            <person name="Jerlstrom-Hultqvist J."/>
            <person name="Cepicka I."/>
            <person name="Gallot-Lavallee L."/>
            <person name="Salas-Leiva D."/>
            <person name="Curtis B.A."/>
            <person name="Zahonova K."/>
            <person name="Pipaliya S."/>
            <person name="Dacks J."/>
            <person name="Roger A.J."/>
        </authorList>
    </citation>
    <scope>NUCLEOTIDE SEQUENCE</scope>
    <source>
        <strain evidence="4">Schooner1</strain>
    </source>
</reference>
<accession>A0ABQ8X2S1</accession>